<name>A0AAD4L9L0_9AGAM</name>
<dbReference type="PROSITE" id="PS50097">
    <property type="entry name" value="BTB"/>
    <property type="match status" value="2"/>
</dbReference>
<dbReference type="CDD" id="cd18186">
    <property type="entry name" value="BTB_POZ_ZBTB_KLHL-like"/>
    <property type="match status" value="1"/>
</dbReference>
<protein>
    <recommendedName>
        <fullName evidence="1">BTB domain-containing protein</fullName>
    </recommendedName>
</protein>
<dbReference type="SUPFAM" id="SSF54695">
    <property type="entry name" value="POZ domain"/>
    <property type="match status" value="2"/>
</dbReference>
<dbReference type="InterPro" id="IPR000210">
    <property type="entry name" value="BTB/POZ_dom"/>
</dbReference>
<feature type="domain" description="BTB" evidence="1">
    <location>
        <begin position="27"/>
        <end position="100"/>
    </location>
</feature>
<comment type="caution">
    <text evidence="2">The sequence shown here is derived from an EMBL/GenBank/DDBJ whole genome shotgun (WGS) entry which is preliminary data.</text>
</comment>
<evidence type="ECO:0000313" key="2">
    <source>
        <dbReference type="EMBL" id="KAH8985581.1"/>
    </source>
</evidence>
<gene>
    <name evidence="2" type="ORF">EDB92DRAFT_1949841</name>
</gene>
<dbReference type="Gene3D" id="3.30.710.10">
    <property type="entry name" value="Potassium Channel Kv1.1, Chain A"/>
    <property type="match status" value="2"/>
</dbReference>
<dbReference type="InterPro" id="IPR011333">
    <property type="entry name" value="SKP1/BTB/POZ_sf"/>
</dbReference>
<sequence length="626" mass="70109">MSIVRPGTPAPTEVVSDETLHFDFPGSDVVLRSCDAHNFRVLKLYIANVSPILRELFTSAPNPSDIRGEESLPVVELPEGGAIIFSLLTFIFPVAPILPSTTEKIMELLSVAQKYQMDLMLAHIQGAISRRDPPFIRPETAFHDYFLAQKHEIHQEALQAARVTLRLSLTIEGLEDKLEFMPGAYLLELWTYRERVRTDLKSSLLEFRNSGLPDDVKGLRCADSRPSSHLFPRWLDDYIESLAEALHLFDLIEFENIRARHIKDESRRSTCPCAGISSQVIRAFWEALTAVVHGTIEKANSTLALVREEPTSENSDPPFGPLCLNLPDASLIVRSSDQVDFRVHKSLLAVSSPFFQDLLSLPQPPDDELIDGLPVIQLSEDAGLLNSLISLLYPIPHVVPSSYEKVFALLAACQKYDMESVQSHIRAETKRGTFPAPAGAESFRAYAIASSMELIPEMESTARLTLDYPMTFESLGEQLRSLKGRELCNLVRYRRRCRDNLVSCLDSFFDVHSRCQIWASCREWSSWSTPRTTPTGWLRSFFTSKVVELKKGFTHAVFSPSTILEGFMVALKNHTHSGCNACARVHMEGQAFYRELEDVLAHALDKVNTLSATELDSSQGLGIGID</sequence>
<reference evidence="2" key="1">
    <citation type="submission" date="2022-01" db="EMBL/GenBank/DDBJ databases">
        <title>Comparative genomics reveals a dynamic genome evolution in the ectomycorrhizal milk-cap (Lactarius) mushrooms.</title>
        <authorList>
            <consortium name="DOE Joint Genome Institute"/>
            <person name="Lebreton A."/>
            <person name="Tang N."/>
            <person name="Kuo A."/>
            <person name="LaButti K."/>
            <person name="Drula E."/>
            <person name="Barry K."/>
            <person name="Clum A."/>
            <person name="Lipzen A."/>
            <person name="Mousain D."/>
            <person name="Ng V."/>
            <person name="Wang R."/>
            <person name="Wang X."/>
            <person name="Dai Y."/>
            <person name="Henrissat B."/>
            <person name="Grigoriev I.V."/>
            <person name="Guerin-Laguette A."/>
            <person name="Yu F."/>
            <person name="Martin F.M."/>
        </authorList>
    </citation>
    <scope>NUCLEOTIDE SEQUENCE</scope>
    <source>
        <strain evidence="2">QP</strain>
    </source>
</reference>
<dbReference type="Proteomes" id="UP001201163">
    <property type="component" value="Unassembled WGS sequence"/>
</dbReference>
<dbReference type="EMBL" id="JAKELL010000062">
    <property type="protein sequence ID" value="KAH8985581.1"/>
    <property type="molecule type" value="Genomic_DNA"/>
</dbReference>
<evidence type="ECO:0000259" key="1">
    <source>
        <dbReference type="PROSITE" id="PS50097"/>
    </source>
</evidence>
<dbReference type="AlphaFoldDB" id="A0AAD4L9L0"/>
<proteinExistence type="predicted"/>
<feature type="domain" description="BTB" evidence="1">
    <location>
        <begin position="327"/>
        <end position="401"/>
    </location>
</feature>
<keyword evidence="3" id="KW-1185">Reference proteome</keyword>
<dbReference type="SMART" id="SM00225">
    <property type="entry name" value="BTB"/>
    <property type="match status" value="2"/>
</dbReference>
<accession>A0AAD4L9L0</accession>
<evidence type="ECO:0000313" key="3">
    <source>
        <dbReference type="Proteomes" id="UP001201163"/>
    </source>
</evidence>
<dbReference type="Pfam" id="PF00651">
    <property type="entry name" value="BTB"/>
    <property type="match status" value="2"/>
</dbReference>
<organism evidence="2 3">
    <name type="scientific">Lactarius akahatsu</name>
    <dbReference type="NCBI Taxonomy" id="416441"/>
    <lineage>
        <taxon>Eukaryota</taxon>
        <taxon>Fungi</taxon>
        <taxon>Dikarya</taxon>
        <taxon>Basidiomycota</taxon>
        <taxon>Agaricomycotina</taxon>
        <taxon>Agaricomycetes</taxon>
        <taxon>Russulales</taxon>
        <taxon>Russulaceae</taxon>
        <taxon>Lactarius</taxon>
    </lineage>
</organism>